<evidence type="ECO:0000256" key="3">
    <source>
        <dbReference type="ARBA" id="ARBA00022730"/>
    </source>
</evidence>
<name>A0A974X762_9PROT</name>
<reference evidence="9" key="1">
    <citation type="submission" date="2021-02" db="EMBL/GenBank/DDBJ databases">
        <authorList>
            <person name="Franco D."/>
        </authorList>
    </citation>
    <scope>NUCLEOTIDE SEQUENCE</scope>
    <source>
        <strain evidence="9">DICMUL</strain>
    </source>
</reference>
<organism evidence="9 10">
    <name type="scientific">Candidatus Vidania fulgoroideorum</name>
    <dbReference type="NCBI Taxonomy" id="881286"/>
    <lineage>
        <taxon>Bacteria</taxon>
        <taxon>Pseudomonadati</taxon>
        <taxon>Pseudomonadota</taxon>
        <taxon>Betaproteobacteria</taxon>
        <taxon>Candidatus Vidania</taxon>
    </lineage>
</organism>
<sequence length="73" mass="8553">MCINKKIVLEAQVTQCLPNTLFVVKTLKDKKKLICHLSGKMRINYIKILTGDIVKIETYKNEMKKGRIIYRLK</sequence>
<evidence type="ECO:0000313" key="9">
    <source>
        <dbReference type="EMBL" id="QSW37830.1"/>
    </source>
</evidence>
<evidence type="ECO:0000256" key="4">
    <source>
        <dbReference type="ARBA" id="ARBA00022884"/>
    </source>
</evidence>
<comment type="similarity">
    <text evidence="1">Belongs to the IF-1 family.</text>
</comment>
<gene>
    <name evidence="9" type="primary">infA</name>
    <name evidence="9" type="ORF">JSR02_00780</name>
</gene>
<feature type="domain" description="S1-like" evidence="8">
    <location>
        <begin position="1"/>
        <end position="73"/>
    </location>
</feature>
<evidence type="ECO:0000256" key="7">
    <source>
        <dbReference type="PROSITE-ProRule" id="PRU00181"/>
    </source>
</evidence>
<dbReference type="GO" id="GO:0043022">
    <property type="term" value="F:ribosome binding"/>
    <property type="evidence" value="ECO:0007669"/>
    <property type="project" value="TreeGrafter"/>
</dbReference>
<reference evidence="9" key="2">
    <citation type="submission" date="2021-03" db="EMBL/GenBank/DDBJ databases">
        <title>Alternative transmission patterns in independently acquired nutritional co-symbionts of Dictyopharidae planthoppers.</title>
        <authorList>
            <person name="Michalik A."/>
            <person name="Lukasik P."/>
        </authorList>
    </citation>
    <scope>NUCLEOTIDE SEQUENCE</scope>
    <source>
        <strain evidence="9">DICMUL</strain>
    </source>
</reference>
<evidence type="ECO:0000256" key="2">
    <source>
        <dbReference type="ARBA" id="ARBA00022540"/>
    </source>
</evidence>
<evidence type="ECO:0000259" key="8">
    <source>
        <dbReference type="PROSITE" id="PS50832"/>
    </source>
</evidence>
<dbReference type="SUPFAM" id="SSF50249">
    <property type="entry name" value="Nucleic acid-binding proteins"/>
    <property type="match status" value="1"/>
</dbReference>
<dbReference type="PANTHER" id="PTHR33370">
    <property type="entry name" value="TRANSLATION INITIATION FACTOR IF-1, CHLOROPLASTIC"/>
    <property type="match status" value="1"/>
</dbReference>
<dbReference type="InterPro" id="IPR006196">
    <property type="entry name" value="RNA-binding_domain_S1_IF1"/>
</dbReference>
<dbReference type="GO" id="GO:0005829">
    <property type="term" value="C:cytosol"/>
    <property type="evidence" value="ECO:0007669"/>
    <property type="project" value="TreeGrafter"/>
</dbReference>
<dbReference type="AlphaFoldDB" id="A0A974X762"/>
<dbReference type="EMBL" id="CP071410">
    <property type="protein sequence ID" value="QSW37830.1"/>
    <property type="molecule type" value="Genomic_DNA"/>
</dbReference>
<evidence type="ECO:0000256" key="1">
    <source>
        <dbReference type="ARBA" id="ARBA00010939"/>
    </source>
</evidence>
<dbReference type="Gene3D" id="2.40.50.140">
    <property type="entry name" value="Nucleic acid-binding proteins"/>
    <property type="match status" value="1"/>
</dbReference>
<keyword evidence="4" id="KW-0694">RNA-binding</keyword>
<keyword evidence="2 7" id="KW-0396">Initiation factor</keyword>
<proteinExistence type="inferred from homology"/>
<dbReference type="PROSITE" id="PS50832">
    <property type="entry name" value="S1_IF1_TYPE"/>
    <property type="match status" value="1"/>
</dbReference>
<keyword evidence="5 7" id="KW-0648">Protein biosynthesis</keyword>
<dbReference type="Proteomes" id="UP000663602">
    <property type="component" value="Chromosome"/>
</dbReference>
<dbReference type="PANTHER" id="PTHR33370:SF1">
    <property type="entry name" value="TRANSLATION INITIATION FACTOR IF-1, CHLOROPLASTIC"/>
    <property type="match status" value="1"/>
</dbReference>
<dbReference type="GO" id="GO:0003743">
    <property type="term" value="F:translation initiation factor activity"/>
    <property type="evidence" value="ECO:0007669"/>
    <property type="project" value="UniProtKB-UniRule"/>
</dbReference>
<evidence type="ECO:0000313" key="10">
    <source>
        <dbReference type="Proteomes" id="UP000663602"/>
    </source>
</evidence>
<evidence type="ECO:0000256" key="5">
    <source>
        <dbReference type="ARBA" id="ARBA00022917"/>
    </source>
</evidence>
<dbReference type="InterPro" id="IPR012340">
    <property type="entry name" value="NA-bd_OB-fold"/>
</dbReference>
<dbReference type="InterPro" id="IPR004368">
    <property type="entry name" value="TIF_IF1"/>
</dbReference>
<protein>
    <recommendedName>
        <fullName evidence="6">Translation initiation factor IF-1</fullName>
    </recommendedName>
</protein>
<dbReference type="NCBIfam" id="TIGR00008">
    <property type="entry name" value="infA"/>
    <property type="match status" value="1"/>
</dbReference>
<keyword evidence="3" id="KW-0699">rRNA-binding</keyword>
<dbReference type="Pfam" id="PF01176">
    <property type="entry name" value="eIF-1a"/>
    <property type="match status" value="1"/>
</dbReference>
<evidence type="ECO:0000256" key="6">
    <source>
        <dbReference type="NCBIfam" id="TIGR00008"/>
    </source>
</evidence>
<dbReference type="GO" id="GO:0019843">
    <property type="term" value="F:rRNA binding"/>
    <property type="evidence" value="ECO:0007669"/>
    <property type="project" value="UniProtKB-KW"/>
</dbReference>
<accession>A0A974X762</accession>